<reference evidence="3" key="1">
    <citation type="submission" date="2015-04" db="EMBL/GenBank/DDBJ databases">
        <authorList>
            <person name="Syromyatnikov M.Y."/>
            <person name="Popov V.N."/>
        </authorList>
    </citation>
    <scope>NUCLEOTIDE SEQUENCE</scope>
    <source>
        <strain evidence="3">MO-1</strain>
    </source>
</reference>
<feature type="region of interest" description="Disordered" evidence="2">
    <location>
        <begin position="1"/>
        <end position="34"/>
    </location>
</feature>
<evidence type="ECO:0000256" key="1">
    <source>
        <dbReference type="ARBA" id="ARBA00022729"/>
    </source>
</evidence>
<proteinExistence type="predicted"/>
<dbReference type="PROSITE" id="PS51318">
    <property type="entry name" value="TAT"/>
    <property type="match status" value="1"/>
</dbReference>
<dbReference type="SUPFAM" id="SSF53850">
    <property type="entry name" value="Periplasmic binding protein-like II"/>
    <property type="match status" value="1"/>
</dbReference>
<sequence length="450" mass="50490">MSNTSLKKGAAASALPSSPSQVLSTPHASHRGVTRRRLLQQGVALGAAGWTMGHAPFIHSAEKPVLRVLGTHVTLREAIRQQAERELGFAIQFEPGGSARVQQKASARPESFDIYEQWSNSMNILWRADAIQPIDIKRLNYWDEVNDLTKTGRLTPEARLGLGDAPYKLLYVQREGALGSLPTEQISFLPYVHNVDSFGYDTRIVPKGTAYETESWGWLLEPQWSGRVAVVNEPTIGIFDMALAVEAQGLMQFEDMGNMTEAEVDQLFNILIGLKRRGHFSGFWNSVPESAEMLASGQAVIASMFSPAIADLNERGIPAIYSAPKEGYRAWHGVMCLSSRTTGRVRDMAYEFMNWWHSGWPGAFVARQGYYISNPERSKPFLSQAEWDYWYEGKAAQEDLRGPDGNISIRKGAVRNGGSYWRRFSNVAVWNTVMDTYEYSLPRWHEFLLS</sequence>
<evidence type="ECO:0000313" key="3">
    <source>
        <dbReference type="EMBL" id="CRH05087.1"/>
    </source>
</evidence>
<feature type="compositionally biased region" description="Low complexity" evidence="2">
    <location>
        <begin position="1"/>
        <end position="20"/>
    </location>
</feature>
<accession>A0A1S7LG89</accession>
<dbReference type="Gene3D" id="3.40.190.10">
    <property type="entry name" value="Periplasmic binding protein-like II"/>
    <property type="match status" value="2"/>
</dbReference>
<dbReference type="AlphaFoldDB" id="A0A1S7LG89"/>
<dbReference type="InterPro" id="IPR006059">
    <property type="entry name" value="SBP"/>
</dbReference>
<protein>
    <recommendedName>
        <fullName evidence="4">Signal peptide prediction</fullName>
    </recommendedName>
</protein>
<keyword evidence="1" id="KW-0732">Signal</keyword>
<dbReference type="Pfam" id="PF13416">
    <property type="entry name" value="SBP_bac_8"/>
    <property type="match status" value="1"/>
</dbReference>
<evidence type="ECO:0008006" key="4">
    <source>
        <dbReference type="Google" id="ProtNLM"/>
    </source>
</evidence>
<gene>
    <name evidence="3" type="ORF">MAGMO_0888</name>
</gene>
<organism evidence="3">
    <name type="scientific">Magnetococcus massalia (strain MO-1)</name>
    <dbReference type="NCBI Taxonomy" id="451514"/>
    <lineage>
        <taxon>Bacteria</taxon>
        <taxon>Pseudomonadati</taxon>
        <taxon>Pseudomonadota</taxon>
        <taxon>Magnetococcia</taxon>
        <taxon>Magnetococcales</taxon>
        <taxon>Magnetococcaceae</taxon>
        <taxon>Magnetococcus</taxon>
    </lineage>
</organism>
<name>A0A1S7LG89_MAGMO</name>
<dbReference type="EMBL" id="LO017727">
    <property type="protein sequence ID" value="CRH05087.1"/>
    <property type="molecule type" value="Genomic_DNA"/>
</dbReference>
<dbReference type="PANTHER" id="PTHR30222:SF17">
    <property type="entry name" value="SPERMIDINE_PUTRESCINE-BINDING PERIPLASMIC PROTEIN"/>
    <property type="match status" value="1"/>
</dbReference>
<dbReference type="PANTHER" id="PTHR30222">
    <property type="entry name" value="SPERMIDINE/PUTRESCINE-BINDING PERIPLASMIC PROTEIN"/>
    <property type="match status" value="1"/>
</dbReference>
<evidence type="ECO:0000256" key="2">
    <source>
        <dbReference type="SAM" id="MobiDB-lite"/>
    </source>
</evidence>
<dbReference type="InterPro" id="IPR006311">
    <property type="entry name" value="TAT_signal"/>
</dbReference>